<dbReference type="Pfam" id="PF07596">
    <property type="entry name" value="SBP_bac_10"/>
    <property type="match status" value="1"/>
</dbReference>
<comment type="caution">
    <text evidence="2">The sequence shown here is derived from an EMBL/GenBank/DDBJ whole genome shotgun (WGS) entry which is preliminary data.</text>
</comment>
<dbReference type="PANTHER" id="PTHR30093:SF2">
    <property type="entry name" value="TYPE II SECRETION SYSTEM PROTEIN H"/>
    <property type="match status" value="1"/>
</dbReference>
<keyword evidence="3" id="KW-1185">Reference proteome</keyword>
<dbReference type="Proteomes" id="UP000214646">
    <property type="component" value="Unassembled WGS sequence"/>
</dbReference>
<dbReference type="EMBL" id="NIDE01000017">
    <property type="protein sequence ID" value="OWK35859.1"/>
    <property type="molecule type" value="Genomic_DNA"/>
</dbReference>
<dbReference type="InterPro" id="IPR011453">
    <property type="entry name" value="DUF1559"/>
</dbReference>
<gene>
    <name evidence="2" type="ORF">FRUB_08422</name>
</gene>
<dbReference type="InterPro" id="IPR045584">
    <property type="entry name" value="Pilin-like"/>
</dbReference>
<dbReference type="NCBIfam" id="TIGR04294">
    <property type="entry name" value="pre_pil_HX9DG"/>
    <property type="match status" value="1"/>
</dbReference>
<dbReference type="InterPro" id="IPR027558">
    <property type="entry name" value="Pre_pil_HX9DG_C"/>
</dbReference>
<dbReference type="PANTHER" id="PTHR30093">
    <property type="entry name" value="GENERAL SECRETION PATHWAY PROTEIN G"/>
    <property type="match status" value="1"/>
</dbReference>
<feature type="domain" description="DUF1559" evidence="1">
    <location>
        <begin position="17"/>
        <end position="240"/>
    </location>
</feature>
<reference evidence="3" key="1">
    <citation type="submission" date="2017-06" db="EMBL/GenBank/DDBJ databases">
        <title>Genome analysis of Fimbriiglobus ruber SP5, the first member of the order Planctomycetales with confirmed chitinolytic capability.</title>
        <authorList>
            <person name="Ravin N.V."/>
            <person name="Rakitin A.L."/>
            <person name="Ivanova A.A."/>
            <person name="Beletsky A.V."/>
            <person name="Kulichevskaya I.S."/>
            <person name="Mardanov A.V."/>
            <person name="Dedysh S.N."/>
        </authorList>
    </citation>
    <scope>NUCLEOTIDE SEQUENCE [LARGE SCALE GENOMIC DNA]</scope>
    <source>
        <strain evidence="3">SP5</strain>
    </source>
</reference>
<sequence>MIAIIAILIGLLLPAVQKVREAAARSKCSNNLKQIGLAMHMHHDTYSYFPPAFATTTPGSGWGWQVFLLPYVEQTNLYNLISPTTTSLTSLASIPASANVQLSVYLCPSDAGGTTNNFFSGMPKSNYLASEQVSDGGSQIAIKTITDGLSNTIMDGERDMTKQVGGAWPGKDFASPSTSVASVVARPNWPINTTYVGGTATPTTTADPNCTRFPWSSMHTGGANYVFCDASVHFLSNSIPTSSIQSCSHPIPAVNVAFINLYLSNDGFVVDGTLF</sequence>
<name>A0A225DFD9_9BACT</name>
<accession>A0A225DFD9</accession>
<evidence type="ECO:0000313" key="3">
    <source>
        <dbReference type="Proteomes" id="UP000214646"/>
    </source>
</evidence>
<organism evidence="2 3">
    <name type="scientific">Fimbriiglobus ruber</name>
    <dbReference type="NCBI Taxonomy" id="1908690"/>
    <lineage>
        <taxon>Bacteria</taxon>
        <taxon>Pseudomonadati</taxon>
        <taxon>Planctomycetota</taxon>
        <taxon>Planctomycetia</taxon>
        <taxon>Gemmatales</taxon>
        <taxon>Gemmataceae</taxon>
        <taxon>Fimbriiglobus</taxon>
    </lineage>
</organism>
<evidence type="ECO:0000313" key="2">
    <source>
        <dbReference type="EMBL" id="OWK35859.1"/>
    </source>
</evidence>
<dbReference type="SUPFAM" id="SSF54523">
    <property type="entry name" value="Pili subunits"/>
    <property type="match status" value="1"/>
</dbReference>
<protein>
    <recommendedName>
        <fullName evidence="1">DUF1559 domain-containing protein</fullName>
    </recommendedName>
</protein>
<evidence type="ECO:0000259" key="1">
    <source>
        <dbReference type="Pfam" id="PF07596"/>
    </source>
</evidence>
<dbReference type="AlphaFoldDB" id="A0A225DFD9"/>
<dbReference type="Gene3D" id="3.30.700.10">
    <property type="entry name" value="Glycoprotein, Type 4 Pilin"/>
    <property type="match status" value="1"/>
</dbReference>
<proteinExistence type="predicted"/>